<evidence type="ECO:0000259" key="3">
    <source>
        <dbReference type="Pfam" id="PF13581"/>
    </source>
</evidence>
<evidence type="ECO:0000313" key="5">
    <source>
        <dbReference type="Proteomes" id="UP000239485"/>
    </source>
</evidence>
<dbReference type="Gene3D" id="3.30.565.10">
    <property type="entry name" value="Histidine kinase-like ATPase, C-terminal domain"/>
    <property type="match status" value="1"/>
</dbReference>
<dbReference type="Pfam" id="PF13581">
    <property type="entry name" value="HATPase_c_2"/>
    <property type="match status" value="1"/>
</dbReference>
<feature type="region of interest" description="Disordered" evidence="2">
    <location>
        <begin position="154"/>
        <end position="176"/>
    </location>
</feature>
<dbReference type="GO" id="GO:0004674">
    <property type="term" value="F:protein serine/threonine kinase activity"/>
    <property type="evidence" value="ECO:0007669"/>
    <property type="project" value="UniProtKB-KW"/>
</dbReference>
<dbReference type="AlphaFoldDB" id="A0A2S6IHW2"/>
<reference evidence="4 5" key="1">
    <citation type="submission" date="2018-02" db="EMBL/GenBank/DDBJ databases">
        <title>Genomic Encyclopedia of Archaeal and Bacterial Type Strains, Phase II (KMG-II): from individual species to whole genera.</title>
        <authorList>
            <person name="Goeker M."/>
        </authorList>
    </citation>
    <scope>NUCLEOTIDE SEQUENCE [LARGE SCALE GENOMIC DNA]</scope>
    <source>
        <strain evidence="4 5">DSM 22857</strain>
    </source>
</reference>
<organism evidence="4 5">
    <name type="scientific">Kineococcus xinjiangensis</name>
    <dbReference type="NCBI Taxonomy" id="512762"/>
    <lineage>
        <taxon>Bacteria</taxon>
        <taxon>Bacillati</taxon>
        <taxon>Actinomycetota</taxon>
        <taxon>Actinomycetes</taxon>
        <taxon>Kineosporiales</taxon>
        <taxon>Kineosporiaceae</taxon>
        <taxon>Kineococcus</taxon>
    </lineage>
</organism>
<dbReference type="RefSeq" id="WP_170112756.1">
    <property type="nucleotide sequence ID" value="NZ_PTJD01000009.1"/>
</dbReference>
<dbReference type="PANTHER" id="PTHR35526">
    <property type="entry name" value="ANTI-SIGMA-F FACTOR RSBW-RELATED"/>
    <property type="match status" value="1"/>
</dbReference>
<name>A0A2S6IHW2_9ACTN</name>
<keyword evidence="5" id="KW-1185">Reference proteome</keyword>
<sequence length="176" mass="18436">MEHRDAAGRPQQQGVLRCALDLPATLRAAGAARRAARAVLLAWGHTDAATHDVVELVITELVTNAVRHTGSAAEVPRLHLESGEPGSGEDLLVAVSDGSSIRLVVKELTETEESGRGLGIVAALGSAWGVEDWEGGKRVWVRLPVSTSGSVEVRMAGPGQPPRQHVPVEAEALPTA</sequence>
<accession>A0A2S6IHW2</accession>
<proteinExistence type="predicted"/>
<dbReference type="SUPFAM" id="SSF55874">
    <property type="entry name" value="ATPase domain of HSP90 chaperone/DNA topoisomerase II/histidine kinase"/>
    <property type="match status" value="1"/>
</dbReference>
<dbReference type="Proteomes" id="UP000239485">
    <property type="component" value="Unassembled WGS sequence"/>
</dbReference>
<evidence type="ECO:0000313" key="4">
    <source>
        <dbReference type="EMBL" id="PPK93809.1"/>
    </source>
</evidence>
<keyword evidence="4" id="KW-0418">Kinase</keyword>
<dbReference type="EMBL" id="PTJD01000009">
    <property type="protein sequence ID" value="PPK93809.1"/>
    <property type="molecule type" value="Genomic_DNA"/>
</dbReference>
<keyword evidence="4" id="KW-0808">Transferase</keyword>
<comment type="caution">
    <text evidence="4">The sequence shown here is derived from an EMBL/GenBank/DDBJ whole genome shotgun (WGS) entry which is preliminary data.</text>
</comment>
<evidence type="ECO:0000256" key="2">
    <source>
        <dbReference type="SAM" id="MobiDB-lite"/>
    </source>
</evidence>
<protein>
    <submittedName>
        <fullName evidence="4">Anti-sigma regulatory factor (Ser/Thr protein kinase)</fullName>
    </submittedName>
</protein>
<dbReference type="InterPro" id="IPR050267">
    <property type="entry name" value="Anti-sigma-factor_SerPK"/>
</dbReference>
<dbReference type="InterPro" id="IPR036890">
    <property type="entry name" value="HATPase_C_sf"/>
</dbReference>
<dbReference type="CDD" id="cd16936">
    <property type="entry name" value="HATPase_RsbW-like"/>
    <property type="match status" value="1"/>
</dbReference>
<evidence type="ECO:0000256" key="1">
    <source>
        <dbReference type="ARBA" id="ARBA00022527"/>
    </source>
</evidence>
<dbReference type="InterPro" id="IPR003594">
    <property type="entry name" value="HATPase_dom"/>
</dbReference>
<gene>
    <name evidence="4" type="ORF">CLV92_10986</name>
</gene>
<feature type="domain" description="Histidine kinase/HSP90-like ATPase" evidence="3">
    <location>
        <begin position="22"/>
        <end position="142"/>
    </location>
</feature>
<dbReference type="PANTHER" id="PTHR35526:SF3">
    <property type="entry name" value="ANTI-SIGMA-F FACTOR RSBW"/>
    <property type="match status" value="1"/>
</dbReference>
<keyword evidence="1" id="KW-0723">Serine/threonine-protein kinase</keyword>